<keyword evidence="5" id="KW-0804">Transcription</keyword>
<keyword evidence="4" id="KW-0805">Transcription regulation</keyword>
<keyword evidence="3" id="KW-0694">RNA-binding</keyword>
<evidence type="ECO:0000313" key="10">
    <source>
        <dbReference type="Proteomes" id="UP000308768"/>
    </source>
</evidence>
<organism evidence="9 10">
    <name type="scientific">Cryomyces minteri</name>
    <dbReference type="NCBI Taxonomy" id="331657"/>
    <lineage>
        <taxon>Eukaryota</taxon>
        <taxon>Fungi</taxon>
        <taxon>Dikarya</taxon>
        <taxon>Ascomycota</taxon>
        <taxon>Pezizomycotina</taxon>
        <taxon>Dothideomycetes</taxon>
        <taxon>Dothideomycetes incertae sedis</taxon>
        <taxon>Cryomyces</taxon>
    </lineage>
</organism>
<evidence type="ECO:0000256" key="4">
    <source>
        <dbReference type="ARBA" id="ARBA00023015"/>
    </source>
</evidence>
<dbReference type="PANTHER" id="PTHR15528:SF11">
    <property type="entry name" value="FI18188P1"/>
    <property type="match status" value="1"/>
</dbReference>
<feature type="region of interest" description="Disordered" evidence="7">
    <location>
        <begin position="1056"/>
        <end position="1077"/>
    </location>
</feature>
<feature type="compositionally biased region" description="Low complexity" evidence="7">
    <location>
        <begin position="830"/>
        <end position="842"/>
    </location>
</feature>
<feature type="region of interest" description="Disordered" evidence="7">
    <location>
        <begin position="787"/>
        <end position="849"/>
    </location>
</feature>
<keyword evidence="2" id="KW-0597">Phosphoprotein</keyword>
<feature type="compositionally biased region" description="Polar residues" evidence="7">
    <location>
        <begin position="662"/>
        <end position="685"/>
    </location>
</feature>
<dbReference type="GO" id="GO:0003712">
    <property type="term" value="F:transcription coregulator activity"/>
    <property type="evidence" value="ECO:0007669"/>
    <property type="project" value="InterPro"/>
</dbReference>
<evidence type="ECO:0000256" key="5">
    <source>
        <dbReference type="ARBA" id="ARBA00023163"/>
    </source>
</evidence>
<feature type="region of interest" description="Disordered" evidence="7">
    <location>
        <begin position="585"/>
        <end position="724"/>
    </location>
</feature>
<dbReference type="InterPro" id="IPR034605">
    <property type="entry name" value="PGC-1"/>
</dbReference>
<feature type="compositionally biased region" description="Basic and acidic residues" evidence="7">
    <location>
        <begin position="1259"/>
        <end position="1271"/>
    </location>
</feature>
<gene>
    <name evidence="9" type="ORF">B0A49_12152</name>
</gene>
<feature type="compositionally biased region" description="Basic and acidic residues" evidence="7">
    <location>
        <begin position="794"/>
        <end position="819"/>
    </location>
</feature>
<dbReference type="InterPro" id="IPR056421">
    <property type="entry name" value="TPR_GEMI5"/>
</dbReference>
<feature type="compositionally biased region" description="Polar residues" evidence="7">
    <location>
        <begin position="745"/>
        <end position="771"/>
    </location>
</feature>
<name>A0A4U0W9C9_9PEZI</name>
<protein>
    <recommendedName>
        <fullName evidence="8">Gem-associated protein 5 TPR domain-containing protein</fullName>
    </recommendedName>
</protein>
<accession>A0A4U0W9C9</accession>
<feature type="region of interest" description="Disordered" evidence="7">
    <location>
        <begin position="1329"/>
        <end position="1352"/>
    </location>
</feature>
<evidence type="ECO:0000256" key="2">
    <source>
        <dbReference type="ARBA" id="ARBA00022553"/>
    </source>
</evidence>
<dbReference type="OrthoDB" id="7326421at2759"/>
<feature type="region of interest" description="Disordered" evidence="7">
    <location>
        <begin position="1198"/>
        <end position="1308"/>
    </location>
</feature>
<feature type="compositionally biased region" description="Low complexity" evidence="7">
    <location>
        <begin position="1091"/>
        <end position="1101"/>
    </location>
</feature>
<feature type="domain" description="Gem-associated protein 5 TPR" evidence="8">
    <location>
        <begin position="326"/>
        <end position="477"/>
    </location>
</feature>
<dbReference type="EMBL" id="NAJN01002012">
    <property type="protein sequence ID" value="TKA58967.1"/>
    <property type="molecule type" value="Genomic_DNA"/>
</dbReference>
<evidence type="ECO:0000256" key="1">
    <source>
        <dbReference type="ARBA" id="ARBA00004123"/>
    </source>
</evidence>
<feature type="compositionally biased region" description="Low complexity" evidence="7">
    <location>
        <begin position="909"/>
        <end position="922"/>
    </location>
</feature>
<feature type="region of interest" description="Disordered" evidence="7">
    <location>
        <begin position="1090"/>
        <end position="1121"/>
    </location>
</feature>
<feature type="compositionally biased region" description="Basic and acidic residues" evidence="7">
    <location>
        <begin position="706"/>
        <end position="724"/>
    </location>
</feature>
<proteinExistence type="predicted"/>
<evidence type="ECO:0000256" key="3">
    <source>
        <dbReference type="ARBA" id="ARBA00022884"/>
    </source>
</evidence>
<comment type="caution">
    <text evidence="9">The sequence shown here is derived from an EMBL/GenBank/DDBJ whole genome shotgun (WGS) entry which is preliminary data.</text>
</comment>
<feature type="compositionally biased region" description="Pro residues" evidence="7">
    <location>
        <begin position="1284"/>
        <end position="1295"/>
    </location>
</feature>
<evidence type="ECO:0000313" key="9">
    <source>
        <dbReference type="EMBL" id="TKA58967.1"/>
    </source>
</evidence>
<keyword evidence="10" id="KW-1185">Reference proteome</keyword>
<dbReference type="Proteomes" id="UP000308768">
    <property type="component" value="Unassembled WGS sequence"/>
</dbReference>
<feature type="region of interest" description="Disordered" evidence="7">
    <location>
        <begin position="182"/>
        <end position="258"/>
    </location>
</feature>
<feature type="region of interest" description="Disordered" evidence="7">
    <location>
        <begin position="862"/>
        <end position="1009"/>
    </location>
</feature>
<dbReference type="GO" id="GO:0003723">
    <property type="term" value="F:RNA binding"/>
    <property type="evidence" value="ECO:0007669"/>
    <property type="project" value="UniProtKB-KW"/>
</dbReference>
<evidence type="ECO:0000259" key="8">
    <source>
        <dbReference type="Pfam" id="PF23774"/>
    </source>
</evidence>
<comment type="subcellular location">
    <subcellularLocation>
        <location evidence="1">Nucleus</location>
    </subcellularLocation>
</comment>
<reference evidence="9 10" key="1">
    <citation type="submission" date="2017-03" db="EMBL/GenBank/DDBJ databases">
        <title>Genomes of endolithic fungi from Antarctica.</title>
        <authorList>
            <person name="Coleine C."/>
            <person name="Masonjones S."/>
            <person name="Stajich J.E."/>
        </authorList>
    </citation>
    <scope>NUCLEOTIDE SEQUENCE [LARGE SCALE GENOMIC DNA]</scope>
    <source>
        <strain evidence="9 10">CCFEE 5187</strain>
    </source>
</reference>
<feature type="compositionally biased region" description="Low complexity" evidence="7">
    <location>
        <begin position="196"/>
        <end position="209"/>
    </location>
</feature>
<dbReference type="GO" id="GO:0045944">
    <property type="term" value="P:positive regulation of transcription by RNA polymerase II"/>
    <property type="evidence" value="ECO:0007669"/>
    <property type="project" value="TreeGrafter"/>
</dbReference>
<feature type="region of interest" description="Disordered" evidence="7">
    <location>
        <begin position="745"/>
        <end position="774"/>
    </location>
</feature>
<evidence type="ECO:0000256" key="7">
    <source>
        <dbReference type="SAM" id="MobiDB-lite"/>
    </source>
</evidence>
<keyword evidence="6" id="KW-0539">Nucleus</keyword>
<dbReference type="PANTHER" id="PTHR15528">
    <property type="entry name" value="PEROXISOME PROLIFERATOR ACTIVATED RECEPTOR GAMMA COACTIVATOR 1 PGC-1 -RELATED"/>
    <property type="match status" value="1"/>
</dbReference>
<feature type="compositionally biased region" description="Polar residues" evidence="7">
    <location>
        <begin position="1338"/>
        <end position="1352"/>
    </location>
</feature>
<sequence length="1352" mass="145971">MLATQTSSGDVHVFSVPKAPHTETPNIIRVLNKSEDKAPGPCWFGWSKAGRIVQYSEGETRACDVRTKTVTYDAVPTIDGVTGIAHYGPTATLFTLGRNHTVQQYDLTPGNIPMLVANVQHVPGNAPPSPPNSIEEQKKRHVTPATAIATAAPVLPVYLDADTSEEEGNVMSPLQKIAQEMDQLEDERRDRVGPLSPVSSKASSVSSRSSHGERKARRRYDHYPASVLSGRSDNDETEFSYGSSVRSGHESVSIRSTSSAASSKFKSSSLRREILRSPEEAKQTLTMDLFPFVKTRLSDVQFRAPQYGQSQRTPDLLRQQMLSVVFGWEHDIELLIRDELSRHAPGSASGVLLSKWLGDFGADVMASMVGSESMTSSDWMLLALSSMGQDSQKKVGEAFVHRLLEKGDIHPAVAILLGLGEPNDAVEVYVSRQYFMEAVLLTCLVFPADWQRQSHLVRKWGEVAVAQGQPELAVRCFSCTSIESSEPWFSPRAQDAVFAAQREQVLGPSMLSPPLSPPSATGSSRMTAKNAALKLITTFGDKEVPKPASIAAERTPHVGIADTPIADSALSPGAAGSWLRPTFAERSVRDPSSARTATPGAYKSRKRFPSKSETSRTRETPADSTLLAVPGRTVVSLSGDESLGSEGGDEGNACSHRRKNSRTTQPQPSHSLSAAVYQSDNPTPRDSSRLRNPNALPSPAQGVFARLKEQSRTRNGSRERKPGDLHLDMVDVVVVEESLSALPTASDSIASGSRSRTGNTSPPLTGDSTRSTKGRAIDQYISSLEEANFHARQHRPESRQRGESREGRARNRDDLRELSSVRYINPAKRSPSSPVSMSPSASYDKGNAESYDDERYYKVISPTESTRLRGRNRSNVRAGTPKLRSGSNLPSRRESPDPQMLVRPGSKPASRATSRAASRQRSPGGLSVREGQGRGRGRSQRKEEGSVARSPSSPLPMDPQAQQHNGDVEDDDSSAYSDAQRARALVGSKRKQDSVEQATTPAEGIEYMSADPHERENIPSVPEFPDNLCLLNPVTYKSDTPSNDQLAPLLPSTVFGQKGPQAPPRSASAPLEMSGGGSLPSHPAFRAAIPSSSNRRGSLSRGHARRISPNDVQIPAPRYSPPPITASIDGTLHDSQVIIVEPEDPPPTLAELQHLAGPPPPPPPSMFYPDHAASGSLSVINIAIDETSPMIVEVPPTERATTASPSMHRRGRGSMSDNVGGKLRTVAGKIRANSRSRAKSPPMDPIMASPYETVLPPIPRRDSVSRARPPMDRTGSSTSLSDAIPPPPPPPPAPPSHMGVGAPSEQAVFPEVLPARSYSAVSGYRNPKEIRANMPPEQLQQGVYQPTQGGMI</sequence>
<evidence type="ECO:0000256" key="6">
    <source>
        <dbReference type="ARBA" id="ARBA00023242"/>
    </source>
</evidence>
<dbReference type="Pfam" id="PF23774">
    <property type="entry name" value="TPR_GEMI5"/>
    <property type="match status" value="1"/>
</dbReference>
<dbReference type="GO" id="GO:0005634">
    <property type="term" value="C:nucleus"/>
    <property type="evidence" value="ECO:0007669"/>
    <property type="project" value="UniProtKB-SubCell"/>
</dbReference>
<dbReference type="STRING" id="331657.A0A4U0W9C9"/>